<gene>
    <name evidence="1" type="ORF">RRG08_030755</name>
</gene>
<name>A0AAE1CYA6_9GAST</name>
<dbReference type="AlphaFoldDB" id="A0AAE1CYA6"/>
<protein>
    <submittedName>
        <fullName evidence="1">Uncharacterized protein</fullName>
    </submittedName>
</protein>
<reference evidence="1" key="1">
    <citation type="journal article" date="2023" name="G3 (Bethesda)">
        <title>A reference genome for the long-term kleptoplast-retaining sea slug Elysia crispata morphotype clarki.</title>
        <authorList>
            <person name="Eastman K.E."/>
            <person name="Pendleton A.L."/>
            <person name="Shaikh M.A."/>
            <person name="Suttiyut T."/>
            <person name="Ogas R."/>
            <person name="Tomko P."/>
            <person name="Gavelis G."/>
            <person name="Widhalm J.R."/>
            <person name="Wisecaver J.H."/>
        </authorList>
    </citation>
    <scope>NUCLEOTIDE SEQUENCE</scope>
    <source>
        <strain evidence="1">ECLA1</strain>
    </source>
</reference>
<dbReference type="Proteomes" id="UP001283361">
    <property type="component" value="Unassembled WGS sequence"/>
</dbReference>
<evidence type="ECO:0000313" key="2">
    <source>
        <dbReference type="Proteomes" id="UP001283361"/>
    </source>
</evidence>
<dbReference type="EMBL" id="JAWDGP010006299">
    <property type="protein sequence ID" value="KAK3743632.1"/>
    <property type="molecule type" value="Genomic_DNA"/>
</dbReference>
<accession>A0AAE1CYA6</accession>
<evidence type="ECO:0000313" key="1">
    <source>
        <dbReference type="EMBL" id="KAK3743632.1"/>
    </source>
</evidence>
<organism evidence="1 2">
    <name type="scientific">Elysia crispata</name>
    <name type="common">lettuce slug</name>
    <dbReference type="NCBI Taxonomy" id="231223"/>
    <lineage>
        <taxon>Eukaryota</taxon>
        <taxon>Metazoa</taxon>
        <taxon>Spiralia</taxon>
        <taxon>Lophotrochozoa</taxon>
        <taxon>Mollusca</taxon>
        <taxon>Gastropoda</taxon>
        <taxon>Heterobranchia</taxon>
        <taxon>Euthyneura</taxon>
        <taxon>Panpulmonata</taxon>
        <taxon>Sacoglossa</taxon>
        <taxon>Placobranchoidea</taxon>
        <taxon>Plakobranchidae</taxon>
        <taxon>Elysia</taxon>
    </lineage>
</organism>
<proteinExistence type="predicted"/>
<keyword evidence="2" id="KW-1185">Reference proteome</keyword>
<comment type="caution">
    <text evidence="1">The sequence shown here is derived from an EMBL/GenBank/DDBJ whole genome shotgun (WGS) entry which is preliminary data.</text>
</comment>
<sequence length="172" mass="18918">MVELSPRRQAGAVASLCGKQGTHLALTWNLYSPTLVELDPARLRRAGRECTKKWTVGSKKRRSANTAAISANDASDFLVHSPTDPAQGVVVAEFDPAVFEGMEEGITAGCFAPEVVPESRERTNAHPVASFTPKSQKVTLRKRRVPGSRDEAEFWKALNNHRVILKIREPQS</sequence>